<evidence type="ECO:0000313" key="5">
    <source>
        <dbReference type="Proteomes" id="UP000605986"/>
    </source>
</evidence>
<dbReference type="InterPro" id="IPR033932">
    <property type="entry name" value="YtcJ-like"/>
</dbReference>
<dbReference type="PANTHER" id="PTHR22642">
    <property type="entry name" value="IMIDAZOLONEPROPIONASE"/>
    <property type="match status" value="1"/>
</dbReference>
<dbReference type="Pfam" id="PF07969">
    <property type="entry name" value="Amidohydro_3"/>
    <property type="match status" value="1"/>
</dbReference>
<protein>
    <submittedName>
        <fullName evidence="4">Amidohydrolase ytcJ-like</fullName>
    </submittedName>
</protein>
<dbReference type="CDD" id="cd01300">
    <property type="entry name" value="YtcJ_like"/>
    <property type="match status" value="1"/>
</dbReference>
<feature type="compositionally biased region" description="Polar residues" evidence="1">
    <location>
        <begin position="378"/>
        <end position="399"/>
    </location>
</feature>
<evidence type="ECO:0000259" key="3">
    <source>
        <dbReference type="Pfam" id="PF07969"/>
    </source>
</evidence>
<name>A0A8H4JLX8_9HYPO</name>
<comment type="caution">
    <text evidence="4">The sequence shown here is derived from an EMBL/GenBank/DDBJ whole genome shotgun (WGS) entry which is preliminary data.</text>
</comment>
<dbReference type="InterPro" id="IPR013108">
    <property type="entry name" value="Amidohydro_3"/>
</dbReference>
<evidence type="ECO:0000256" key="2">
    <source>
        <dbReference type="SAM" id="Phobius"/>
    </source>
</evidence>
<feature type="domain" description="Amidohydrolase 3" evidence="3">
    <location>
        <begin position="82"/>
        <end position="583"/>
    </location>
</feature>
<dbReference type="AlphaFoldDB" id="A0A8H4JLX8"/>
<organism evidence="4 5">
    <name type="scientific">Fusarium austroafricanum</name>
    <dbReference type="NCBI Taxonomy" id="2364996"/>
    <lineage>
        <taxon>Eukaryota</taxon>
        <taxon>Fungi</taxon>
        <taxon>Dikarya</taxon>
        <taxon>Ascomycota</taxon>
        <taxon>Pezizomycotina</taxon>
        <taxon>Sordariomycetes</taxon>
        <taxon>Hypocreomycetidae</taxon>
        <taxon>Hypocreales</taxon>
        <taxon>Nectriaceae</taxon>
        <taxon>Fusarium</taxon>
        <taxon>Fusarium concolor species complex</taxon>
    </lineage>
</organism>
<dbReference type="InterPro" id="IPR032466">
    <property type="entry name" value="Metal_Hydrolase"/>
</dbReference>
<dbReference type="SUPFAM" id="SSF51338">
    <property type="entry name" value="Composite domain of metallo-dependent hydrolases"/>
    <property type="match status" value="1"/>
</dbReference>
<keyword evidence="5" id="KW-1185">Reference proteome</keyword>
<dbReference type="EMBL" id="JAADJG010000978">
    <property type="protein sequence ID" value="KAF4430944.1"/>
    <property type="molecule type" value="Genomic_DNA"/>
</dbReference>
<dbReference type="GO" id="GO:0016810">
    <property type="term" value="F:hydrolase activity, acting on carbon-nitrogen (but not peptide) bonds"/>
    <property type="evidence" value="ECO:0007669"/>
    <property type="project" value="InterPro"/>
</dbReference>
<evidence type="ECO:0000256" key="1">
    <source>
        <dbReference type="SAM" id="MobiDB-lite"/>
    </source>
</evidence>
<dbReference type="Gene3D" id="2.30.40.10">
    <property type="entry name" value="Urease, subunit C, domain 1"/>
    <property type="match status" value="1"/>
</dbReference>
<accession>A0A8H4JLX8</accession>
<keyword evidence="2" id="KW-0812">Transmembrane</keyword>
<gene>
    <name evidence="4" type="ORF">F53441_13929</name>
</gene>
<keyword evidence="2" id="KW-0472">Membrane</keyword>
<feature type="transmembrane region" description="Helical" evidence="2">
    <location>
        <begin position="7"/>
        <end position="27"/>
    </location>
</feature>
<feature type="region of interest" description="Disordered" evidence="1">
    <location>
        <begin position="378"/>
        <end position="403"/>
    </location>
</feature>
<dbReference type="Gene3D" id="3.20.20.140">
    <property type="entry name" value="Metal-dependent hydrolases"/>
    <property type="match status" value="1"/>
</dbReference>
<dbReference type="OrthoDB" id="3501663at2759"/>
<sequence length="589" mass="64785">MAVPDPLIRWGLILPLIVVAFAVAYRLQQPLTASDEESPVTYCYNSVRTHNSDQAEAQCFTVANGVFTAVGPRDAGQTTIDGYVIPGLWDGHGHLLQYGEFLHSVDLFGAQTLEEVRTRIKNYIAANPGAGSKDNWVRGVGWDQTFFGRMPTAADIAQDPELSNIYLMLDRIDVHCTWVSQPVLDLLPPDLPEVVPGGEIVREPGLGVLCDNAMELVISIWPQPGRDFKVRTVKTAMKRLNEVGLVGMHDAGATPDTLSLYNELSSGDDWTLRVYAMLECPLRNSYCPEVAVKFGRDDDRFSVQNGALGSWGSAMLDPYSDHPWTSGTLLINASALTDVTQRWAADGYQVNIHAIGDLANRNAIDALEAALVHQCQNEATAQGASPSTSGQSTNEPQDQTEARAACQTRHRFRIEHAQIIHPDDQRRILSLGLIPSIQPTHATSDMKYALSRLGKDRLSSSAYRMRSVLPARPILGSDFPVEPPNPFQGIYAAVTRRSPHTGRGIDNSPEGWHTEEALSLDEAIWGFTGAPAYGAFLDGRAGIIREGALADWVVLDKPIESYDIEYLRTLRVKETWVAGKQVYVRLNDN</sequence>
<dbReference type="Proteomes" id="UP000605986">
    <property type="component" value="Unassembled WGS sequence"/>
</dbReference>
<dbReference type="InterPro" id="IPR011059">
    <property type="entry name" value="Metal-dep_hydrolase_composite"/>
</dbReference>
<keyword evidence="4" id="KW-0378">Hydrolase</keyword>
<dbReference type="Gene3D" id="3.10.310.70">
    <property type="match status" value="1"/>
</dbReference>
<evidence type="ECO:0000313" key="4">
    <source>
        <dbReference type="EMBL" id="KAF4430944.1"/>
    </source>
</evidence>
<reference evidence="4" key="1">
    <citation type="submission" date="2020-01" db="EMBL/GenBank/DDBJ databases">
        <title>Identification and distribution of gene clusters putatively required for synthesis of sphingolipid metabolism inhibitors in phylogenetically diverse species of the filamentous fungus Fusarium.</title>
        <authorList>
            <person name="Kim H.-S."/>
            <person name="Busman M."/>
            <person name="Brown D.W."/>
            <person name="Divon H."/>
            <person name="Uhlig S."/>
            <person name="Proctor R.H."/>
        </authorList>
    </citation>
    <scope>NUCLEOTIDE SEQUENCE</scope>
    <source>
        <strain evidence="4">NRRL 53441</strain>
    </source>
</reference>
<dbReference type="PANTHER" id="PTHR22642:SF2">
    <property type="entry name" value="PROTEIN LONG AFTER FAR-RED 3"/>
    <property type="match status" value="1"/>
</dbReference>
<dbReference type="SUPFAM" id="SSF51556">
    <property type="entry name" value="Metallo-dependent hydrolases"/>
    <property type="match status" value="1"/>
</dbReference>
<keyword evidence="2" id="KW-1133">Transmembrane helix</keyword>
<proteinExistence type="predicted"/>